<feature type="compositionally biased region" description="Basic and acidic residues" evidence="9">
    <location>
        <begin position="729"/>
        <end position="739"/>
    </location>
</feature>
<comment type="subcellular location">
    <subcellularLocation>
        <location evidence="1">Secreted</location>
        <location evidence="1">Cell wall</location>
        <topology evidence="1">Peptidoglycan-anchor</topology>
    </subcellularLocation>
</comment>
<keyword evidence="5" id="KW-0677">Repeat</keyword>
<feature type="compositionally biased region" description="Basic and acidic residues" evidence="9">
    <location>
        <begin position="707"/>
        <end position="716"/>
    </location>
</feature>
<feature type="compositionally biased region" description="Low complexity" evidence="9">
    <location>
        <begin position="115"/>
        <end position="192"/>
    </location>
</feature>
<feature type="domain" description="Gram-positive cocci surface proteins LPxTG" evidence="11">
    <location>
        <begin position="870"/>
        <end position="904"/>
    </location>
</feature>
<evidence type="ECO:0000313" key="12">
    <source>
        <dbReference type="EMBL" id="UEX90845.1"/>
    </source>
</evidence>
<feature type="compositionally biased region" description="Acidic residues" evidence="9">
    <location>
        <begin position="582"/>
        <end position="597"/>
    </location>
</feature>
<keyword evidence="10" id="KW-1133">Transmembrane helix</keyword>
<dbReference type="Pfam" id="PF02986">
    <property type="entry name" value="Fn_bind"/>
    <property type="match status" value="1"/>
</dbReference>
<dbReference type="InterPro" id="IPR011266">
    <property type="entry name" value="Adhesin_Fg-bd_dom_2"/>
</dbReference>
<dbReference type="InterPro" id="IPR019931">
    <property type="entry name" value="LPXTG_anchor"/>
</dbReference>
<feature type="region of interest" description="Disordered" evidence="9">
    <location>
        <begin position="43"/>
        <end position="192"/>
    </location>
</feature>
<dbReference type="SUPFAM" id="SSF49401">
    <property type="entry name" value="Bacterial adhesins"/>
    <property type="match status" value="2"/>
</dbReference>
<evidence type="ECO:0000256" key="10">
    <source>
        <dbReference type="SAM" id="Phobius"/>
    </source>
</evidence>
<keyword evidence="4" id="KW-0732">Signal</keyword>
<keyword evidence="10" id="KW-0472">Membrane</keyword>
<dbReference type="RefSeq" id="WP_229293325.1">
    <property type="nucleotide sequence ID" value="NZ_CP086654.1"/>
</dbReference>
<evidence type="ECO:0000256" key="2">
    <source>
        <dbReference type="ARBA" id="ARBA00022512"/>
    </source>
</evidence>
<evidence type="ECO:0000256" key="5">
    <source>
        <dbReference type="ARBA" id="ARBA00022737"/>
    </source>
</evidence>
<dbReference type="Pfam" id="PF04650">
    <property type="entry name" value="YSIRK_signal"/>
    <property type="match status" value="1"/>
</dbReference>
<evidence type="ECO:0000256" key="9">
    <source>
        <dbReference type="SAM" id="MobiDB-lite"/>
    </source>
</evidence>
<dbReference type="Proteomes" id="UP001197626">
    <property type="component" value="Chromosome"/>
</dbReference>
<feature type="region of interest" description="Disordered" evidence="9">
    <location>
        <begin position="565"/>
        <end position="876"/>
    </location>
</feature>
<feature type="compositionally biased region" description="Low complexity" evidence="9">
    <location>
        <begin position="767"/>
        <end position="780"/>
    </location>
</feature>
<evidence type="ECO:0000256" key="3">
    <source>
        <dbReference type="ARBA" id="ARBA00022525"/>
    </source>
</evidence>
<dbReference type="Gene3D" id="2.60.40.1290">
    <property type="match status" value="1"/>
</dbReference>
<dbReference type="Pfam" id="PF10425">
    <property type="entry name" value="SdrG_C_C"/>
    <property type="match status" value="1"/>
</dbReference>
<evidence type="ECO:0000256" key="8">
    <source>
        <dbReference type="ARBA" id="ARBA00023088"/>
    </source>
</evidence>
<feature type="compositionally biased region" description="Polar residues" evidence="9">
    <location>
        <begin position="740"/>
        <end position="766"/>
    </location>
</feature>
<name>A0ABY3PEW5_9STAP</name>
<dbReference type="Pfam" id="PF17961">
    <property type="entry name" value="Big_8"/>
    <property type="match status" value="1"/>
</dbReference>
<keyword evidence="6" id="KW-0130">Cell adhesion</keyword>
<dbReference type="Pfam" id="PF00746">
    <property type="entry name" value="Gram_pos_anchor"/>
    <property type="match status" value="1"/>
</dbReference>
<keyword evidence="13" id="KW-1185">Reference proteome</keyword>
<feature type="compositionally biased region" description="Acidic residues" evidence="9">
    <location>
        <begin position="610"/>
        <end position="625"/>
    </location>
</feature>
<evidence type="ECO:0000256" key="1">
    <source>
        <dbReference type="ARBA" id="ARBA00004168"/>
    </source>
</evidence>
<dbReference type="NCBIfam" id="TIGR01167">
    <property type="entry name" value="LPXTG_anchor"/>
    <property type="match status" value="1"/>
</dbReference>
<keyword evidence="7" id="KW-0843">Virulence</keyword>
<accession>A0ABY3PEW5</accession>
<evidence type="ECO:0000259" key="11">
    <source>
        <dbReference type="PROSITE" id="PS50847"/>
    </source>
</evidence>
<dbReference type="InterPro" id="IPR041171">
    <property type="entry name" value="SDR_Ig"/>
</dbReference>
<dbReference type="PROSITE" id="PS50847">
    <property type="entry name" value="GRAM_POS_ANCHORING"/>
    <property type="match status" value="1"/>
</dbReference>
<feature type="compositionally biased region" description="Basic and acidic residues" evidence="9">
    <location>
        <begin position="104"/>
        <end position="114"/>
    </location>
</feature>
<evidence type="ECO:0000256" key="4">
    <source>
        <dbReference type="ARBA" id="ARBA00022729"/>
    </source>
</evidence>
<proteinExistence type="predicted"/>
<keyword evidence="2" id="KW-0134">Cell wall</keyword>
<keyword evidence="8" id="KW-0572">Peptidoglycan-anchor</keyword>
<feature type="compositionally biased region" description="Polar residues" evidence="9">
    <location>
        <begin position="80"/>
        <end position="103"/>
    </location>
</feature>
<feature type="compositionally biased region" description="Polar residues" evidence="9">
    <location>
        <begin position="59"/>
        <end position="72"/>
    </location>
</feature>
<dbReference type="NCBIfam" id="TIGR01168">
    <property type="entry name" value="YSIRK_signal"/>
    <property type="match status" value="1"/>
</dbReference>
<feature type="transmembrane region" description="Helical" evidence="10">
    <location>
        <begin position="878"/>
        <end position="896"/>
    </location>
</feature>
<evidence type="ECO:0000256" key="6">
    <source>
        <dbReference type="ARBA" id="ARBA00022889"/>
    </source>
</evidence>
<dbReference type="EMBL" id="CP086654">
    <property type="protein sequence ID" value="UEX90845.1"/>
    <property type="molecule type" value="Genomic_DNA"/>
</dbReference>
<evidence type="ECO:0000256" key="7">
    <source>
        <dbReference type="ARBA" id="ARBA00023026"/>
    </source>
</evidence>
<feature type="compositionally biased region" description="Polar residues" evidence="9">
    <location>
        <begin position="788"/>
        <end position="821"/>
    </location>
</feature>
<sequence>MKKEIKQKHGIRKYKAGASSVLLGLFVFFGLITEEKVSAAEILPGQSETSKKKSTGSSNDQTETNLASNNESVKGAPASTEATTMTQTIPTAETIQDTSTAHTENAKTTERDETSSTTTPPDAPPTSDKSSLESTSDNASTTDTTTSTDTTPHVTSSIATTKGTTPSYTTSQDTTVTESTENTTSSKSTGSNITSNVKVVNASIEGKEIVNPHNAERVTLKYNWAFPDGINTGDYFDFEISNNVNTHGISTSRYLPNIQNGSLIMATGQLINEHLIRYTFTDYIENKVNVTGNLSLNLFIDPKTVTHEGPQTITSTLNGQTTTKNVKIDYLEGVNLRGVSINGSIEYINKDNHTFKHIAYVNPAYLTVNDATLIGNVTNGGAQTSQPSVKIFEYIGTGTLNQSVYADTTDTQQFKDVSSEFAEQLKVHQTGYYLTVDHLSKTYVVTYEDEYVNDADELNFRTELAGYPERYPYYYTSVKWDNGVVFYKNNGTGNGVDQPIIESNDFEFIEDTGNGGMSGQNNGTMVETEENEYVETYDSMTKDISGSNQTTTIEEYEDSMPVDFEEKTTPEGMSGSNSGTVEEVDESNLVEYEEETTPEGMSGSNSGTVEEVDESNLVEYEEETTPEGMSRSNSGAVEEIDENNLVEYEEKTTPEGMSGSNSGTVEEEDTNQPTQEDGTYEDDKVINNVNKFDTPRFTYEQQTKSPTTDDKFEKTPLTKVENTNTPKNEVSHEVDHENNESTSNETKVQNPTEHNSNKGVQETKVQTANNDNSETNNSTSKTDKTVEVLNNSPQASTEANVNNQSTSKETSQSHQKVNQFTDKIFKQELSNHTKGNVEVIQETDEDKNTISNENQGKSDKKDATKQEKALPETGTTQTASGIIALMMALVGAILAFRRRKKEDK</sequence>
<dbReference type="InterPro" id="IPR005877">
    <property type="entry name" value="YSIRK_signal_dom"/>
</dbReference>
<feature type="compositionally biased region" description="Basic and acidic residues" evidence="9">
    <location>
        <begin position="856"/>
        <end position="870"/>
    </location>
</feature>
<dbReference type="InterPro" id="IPR008966">
    <property type="entry name" value="Adhesion_dom_sf"/>
</dbReference>
<gene>
    <name evidence="12" type="ORF">LN051_04265</name>
</gene>
<keyword evidence="3" id="KW-0964">Secreted</keyword>
<evidence type="ECO:0000313" key="13">
    <source>
        <dbReference type="Proteomes" id="UP001197626"/>
    </source>
</evidence>
<dbReference type="Gene3D" id="2.60.40.1280">
    <property type="match status" value="1"/>
</dbReference>
<organism evidence="12 13">
    <name type="scientific">Staphylococcus ratti</name>
    <dbReference type="NCBI Taxonomy" id="2892440"/>
    <lineage>
        <taxon>Bacteria</taxon>
        <taxon>Bacillati</taxon>
        <taxon>Bacillota</taxon>
        <taxon>Bacilli</taxon>
        <taxon>Bacillales</taxon>
        <taxon>Staphylococcaceae</taxon>
        <taxon>Staphylococcus</taxon>
    </lineage>
</organism>
<dbReference type="InterPro" id="IPR011252">
    <property type="entry name" value="Fibrogen-bd_dom1"/>
</dbReference>
<keyword evidence="10" id="KW-0812">Transmembrane</keyword>
<reference evidence="12 13" key="1">
    <citation type="journal article" date="2022" name="Pathogens">
        <title>Staphylococcus ratti sp. nov. Isolated from a Lab Rat.</title>
        <authorList>
            <person name="Kovarovic V."/>
            <person name="Sedlacek I."/>
            <person name="Petras P."/>
            <person name="Kralova S."/>
            <person name="Maslanova I."/>
            <person name="Svec P."/>
            <person name="Neumann-Schaal M."/>
            <person name="Botka T."/>
            <person name="Gelbicova T."/>
            <person name="Stankova E."/>
            <person name="Doskar J."/>
            <person name="Pantucek R."/>
        </authorList>
    </citation>
    <scope>NUCLEOTIDE SEQUENCE [LARGE SCALE GENOMIC DNA]</scope>
    <source>
        <strain evidence="12 13">CCM 9025</strain>
    </source>
</reference>
<dbReference type="InterPro" id="IPR004237">
    <property type="entry name" value="Fibron_repeat-bd"/>
</dbReference>
<protein>
    <submittedName>
        <fullName evidence="12">Fibrinogen-binding adhesin SdrG C-terminal domain-containing protein</fullName>
    </submittedName>
</protein>